<sequence>MRLLQNTCLWALLLALAACGVSTTGPSPDGGTQGPDSGTGIGRVTGQALLQGASAHDGISISLEGTSLSTTTDAQGRFSLENVTSGGYTVLARKAGYAEARSTVTVLAGQASNVTLNLQQEGGGILGTVEVEGLLDASGVSVTLIETGATTTTDALGQFQFSGLAPGTYTVALQRVDYLPTQQSVVVQPRGATLVTLTLSRERGSVAGVVELEGATNHMGAVVTLVEAGVTTTTDAEGRFVFDGVTTGTYTVRARREAYVEAQRSVEVRANAQSEVTLSLLLVRGDVTGTVRLLDNAPPSGVTVTVMETGATATSDAQGRFAFAGLPLGTYNLTARKNGYADATRSVEVRAGAAATVSIDLVRSEGRVEGTARLEGASDHFGVTVVLTETGASTTTDSQGRFAFSVTSGAYTVEARRTGYVTTRQSVEVRQNETSTLSLTLARERGSVAGTLLLEGGGSPVDITVTLVGTAFSARTNGSGQFSFSSVPSGTYTLEATKAGYAPARPSVTVRANEQAQVNATLALARGDIEGVVLLEDAPTTSGISVALVENGSTLTTDAQGRFRFEALRAGTYTLTAWWNGYEREERTVEVRFEQTTTVNITLMRESGAVRGTVQLTGESNHAGVSVALSGHEAVATTDAQGHFVLEGVAAGRYTLTARRANYTKAETALDVRGGEPAAVNLSLERLGALEVSAPKLAVQGGHLTLTGSGFGEERGPFTITVGGRAVTDFISWSDTRVVVRVAHQVVPGEHDVVVTPGVPWRRSATASVRVLAQETYAYTESWGVGILPSNDVTAWGETTPTGALYELPEVLTDVVSVAAARDTALALKADGTVRAWGGDLPGPLTVPAGLTDVVAIAAGEHFALALKADGTVVGWGDDRLGGAMPPAGLTGVVSIAVTSGSSLALTADGTVLAWGHEEEADVSTPPAAPGPVAALPGRAMSLSMVLGDDGRLSCWGDPALSYGLPSPDLVLRVPARQP</sequence>
<accession>A0A250JSY2</accession>
<keyword evidence="1 2" id="KW-0732">Signal</keyword>
<dbReference type="InterPro" id="IPR013784">
    <property type="entry name" value="Carb-bd-like_fold"/>
</dbReference>
<dbReference type="InterPro" id="IPR002909">
    <property type="entry name" value="IPT_dom"/>
</dbReference>
<evidence type="ECO:0000313" key="5">
    <source>
        <dbReference type="Proteomes" id="UP000217343"/>
    </source>
</evidence>
<dbReference type="PANTHER" id="PTHR23303:SF14">
    <property type="entry name" value="BOS COMPLEX SUBUNIT NOMO1-RELATED"/>
    <property type="match status" value="1"/>
</dbReference>
<feature type="chain" id="PRO_5012377277" description="IPT/TIG domain-containing protein" evidence="2">
    <location>
        <begin position="18"/>
        <end position="979"/>
    </location>
</feature>
<dbReference type="EMBL" id="CP022203">
    <property type="protein sequence ID" value="ATB46587.1"/>
    <property type="molecule type" value="Genomic_DNA"/>
</dbReference>
<keyword evidence="5" id="KW-1185">Reference proteome</keyword>
<dbReference type="Gene3D" id="2.130.10.30">
    <property type="entry name" value="Regulator of chromosome condensation 1/beta-lactamase-inhibitor protein II"/>
    <property type="match status" value="1"/>
</dbReference>
<dbReference type="InterPro" id="IPR000408">
    <property type="entry name" value="Reg_chr_condens"/>
</dbReference>
<dbReference type="PROSITE" id="PS50012">
    <property type="entry name" value="RCC1_3"/>
    <property type="match status" value="1"/>
</dbReference>
<dbReference type="Gene3D" id="2.60.40.1120">
    <property type="entry name" value="Carboxypeptidase-like, regulatory domain"/>
    <property type="match status" value="8"/>
</dbReference>
<proteinExistence type="predicted"/>
<dbReference type="Proteomes" id="UP000217343">
    <property type="component" value="Chromosome"/>
</dbReference>
<dbReference type="PROSITE" id="PS51257">
    <property type="entry name" value="PROKAR_LIPOPROTEIN"/>
    <property type="match status" value="1"/>
</dbReference>
<dbReference type="AlphaFoldDB" id="A0A250JSY2"/>
<dbReference type="Gene3D" id="2.60.40.10">
    <property type="entry name" value="Immunoglobulins"/>
    <property type="match status" value="1"/>
</dbReference>
<evidence type="ECO:0000256" key="2">
    <source>
        <dbReference type="SAM" id="SignalP"/>
    </source>
</evidence>
<dbReference type="PANTHER" id="PTHR23303">
    <property type="entry name" value="CARBOXYPEPTIDASE REGULATORY REGION-CONTAINING"/>
    <property type="match status" value="1"/>
</dbReference>
<reference evidence="4 5" key="1">
    <citation type="submission" date="2017-06" db="EMBL/GenBank/DDBJ databases">
        <title>Sequencing and comparative analysis of myxobacterial genomes.</title>
        <authorList>
            <person name="Rupp O."/>
            <person name="Goesmann A."/>
            <person name="Sogaard-Andersen L."/>
        </authorList>
    </citation>
    <scope>NUCLEOTIDE SEQUENCE [LARGE SCALE GENOMIC DNA]</scope>
    <source>
        <strain evidence="4 5">DSM 14697</strain>
    </source>
</reference>
<dbReference type="SUPFAM" id="SSF50985">
    <property type="entry name" value="RCC1/BLIP-II"/>
    <property type="match status" value="1"/>
</dbReference>
<dbReference type="KEGG" id="mmas:MYMAC_002192"/>
<gene>
    <name evidence="4" type="ORF">MYMAC_002192</name>
</gene>
<dbReference type="InterPro" id="IPR051417">
    <property type="entry name" value="SDr/BOS_complex"/>
</dbReference>
<evidence type="ECO:0000313" key="4">
    <source>
        <dbReference type="EMBL" id="ATB46587.1"/>
    </source>
</evidence>
<dbReference type="SUPFAM" id="SSF81296">
    <property type="entry name" value="E set domains"/>
    <property type="match status" value="1"/>
</dbReference>
<evidence type="ECO:0000259" key="3">
    <source>
        <dbReference type="Pfam" id="PF01833"/>
    </source>
</evidence>
<name>A0A250JSY2_9BACT</name>
<organism evidence="4 5">
    <name type="scientific">Corallococcus macrosporus DSM 14697</name>
    <dbReference type="NCBI Taxonomy" id="1189310"/>
    <lineage>
        <taxon>Bacteria</taxon>
        <taxon>Pseudomonadati</taxon>
        <taxon>Myxococcota</taxon>
        <taxon>Myxococcia</taxon>
        <taxon>Myxococcales</taxon>
        <taxon>Cystobacterineae</taxon>
        <taxon>Myxococcaceae</taxon>
        <taxon>Corallococcus</taxon>
    </lineage>
</organism>
<dbReference type="Pfam" id="PF01833">
    <property type="entry name" value="TIG"/>
    <property type="match status" value="1"/>
</dbReference>
<dbReference type="GO" id="GO:0030246">
    <property type="term" value="F:carbohydrate binding"/>
    <property type="evidence" value="ECO:0007669"/>
    <property type="project" value="InterPro"/>
</dbReference>
<protein>
    <recommendedName>
        <fullName evidence="3">IPT/TIG domain-containing protein</fullName>
    </recommendedName>
</protein>
<dbReference type="InterPro" id="IPR009091">
    <property type="entry name" value="RCC1/BLIP-II"/>
</dbReference>
<feature type="domain" description="IPT/TIG" evidence="3">
    <location>
        <begin position="700"/>
        <end position="757"/>
    </location>
</feature>
<dbReference type="Pfam" id="PF13620">
    <property type="entry name" value="CarboxypepD_reg"/>
    <property type="match status" value="8"/>
</dbReference>
<dbReference type="InterPro" id="IPR014756">
    <property type="entry name" value="Ig_E-set"/>
</dbReference>
<dbReference type="RefSeq" id="WP_239989474.1">
    <property type="nucleotide sequence ID" value="NZ_CP022203.1"/>
</dbReference>
<dbReference type="InterPro" id="IPR013783">
    <property type="entry name" value="Ig-like_fold"/>
</dbReference>
<evidence type="ECO:0000256" key="1">
    <source>
        <dbReference type="ARBA" id="ARBA00022729"/>
    </source>
</evidence>
<dbReference type="Pfam" id="PF13540">
    <property type="entry name" value="RCC1_2"/>
    <property type="match status" value="1"/>
</dbReference>
<feature type="signal peptide" evidence="2">
    <location>
        <begin position="1"/>
        <end position="17"/>
    </location>
</feature>
<dbReference type="SUPFAM" id="SSF49452">
    <property type="entry name" value="Starch-binding domain-like"/>
    <property type="match status" value="8"/>
</dbReference>